<gene>
    <name evidence="9" type="ORF">HID58_095602</name>
</gene>
<evidence type="ECO:0000256" key="4">
    <source>
        <dbReference type="ARBA" id="ARBA00023175"/>
    </source>
</evidence>
<keyword evidence="1 6" id="KW-0547">Nucleotide-binding</keyword>
<dbReference type="InterPro" id="IPR001609">
    <property type="entry name" value="Myosin_head_motor_dom-like"/>
</dbReference>
<comment type="caution">
    <text evidence="6">Lacks conserved residue(s) required for the propagation of feature annotation.</text>
</comment>
<comment type="similarity">
    <text evidence="6">Belongs to the TRAFAC class myosin-kinesin ATPase superfamily. Myosin family.</text>
</comment>
<sequence length="235" mass="25765">MPADYRFLDSPPLEDSSGSSVSVTIPPNGHLKNGFKGTGDSVGEWIMVMRIHRTAFQMGRCLHLLMEILSCPCLRVRTAGGATQAYMLGRRYCNFGSNFQVVTGSWGRCCQLQEKSLLLNYLREIPSRPVLVAVNPFKEVPLYGNSNIEAYRKRSNESPHVYAIADTAIREMIRDEVNQSIIISGESGAGKTETAKIAMQYLAALGGGSGIDRFGKLIEIHFSETGKISGAKVQT</sequence>
<dbReference type="Proteomes" id="UP000824890">
    <property type="component" value="Unassembled WGS sequence"/>
</dbReference>
<organism evidence="9 10">
    <name type="scientific">Brassica napus</name>
    <name type="common">Rape</name>
    <dbReference type="NCBI Taxonomy" id="3708"/>
    <lineage>
        <taxon>Eukaryota</taxon>
        <taxon>Viridiplantae</taxon>
        <taxon>Streptophyta</taxon>
        <taxon>Embryophyta</taxon>
        <taxon>Tracheophyta</taxon>
        <taxon>Spermatophyta</taxon>
        <taxon>Magnoliopsida</taxon>
        <taxon>eudicotyledons</taxon>
        <taxon>Gunneridae</taxon>
        <taxon>Pentapetalae</taxon>
        <taxon>rosids</taxon>
        <taxon>malvids</taxon>
        <taxon>Brassicales</taxon>
        <taxon>Brassicaceae</taxon>
        <taxon>Brassiceae</taxon>
        <taxon>Brassica</taxon>
    </lineage>
</organism>
<proteinExistence type="inferred from homology"/>
<evidence type="ECO:0000313" key="9">
    <source>
        <dbReference type="EMBL" id="KAH0850360.1"/>
    </source>
</evidence>
<name>A0ABQ7X344_BRANA</name>
<feature type="domain" description="Myosin motor" evidence="8">
    <location>
        <begin position="129"/>
        <end position="235"/>
    </location>
</feature>
<dbReference type="SUPFAM" id="SSF52540">
    <property type="entry name" value="P-loop containing nucleoside triphosphate hydrolases"/>
    <property type="match status" value="1"/>
</dbReference>
<evidence type="ECO:0000256" key="7">
    <source>
        <dbReference type="SAM" id="MobiDB-lite"/>
    </source>
</evidence>
<feature type="region of interest" description="Disordered" evidence="7">
    <location>
        <begin position="1"/>
        <end position="21"/>
    </location>
</feature>
<keyword evidence="5 6" id="KW-0009">Actin-binding</keyword>
<reference evidence="9 10" key="1">
    <citation type="submission" date="2021-05" db="EMBL/GenBank/DDBJ databases">
        <title>Genome Assembly of Synthetic Allotetraploid Brassica napus Reveals Homoeologous Exchanges between Subgenomes.</title>
        <authorList>
            <person name="Davis J.T."/>
        </authorList>
    </citation>
    <scope>NUCLEOTIDE SEQUENCE [LARGE SCALE GENOMIC DNA]</scope>
    <source>
        <strain evidence="10">cv. Da-Ae</strain>
        <tissue evidence="9">Seedling</tissue>
    </source>
</reference>
<dbReference type="PANTHER" id="PTHR13140">
    <property type="entry name" value="MYOSIN"/>
    <property type="match status" value="1"/>
</dbReference>
<dbReference type="InterPro" id="IPR027417">
    <property type="entry name" value="P-loop_NTPase"/>
</dbReference>
<evidence type="ECO:0000256" key="3">
    <source>
        <dbReference type="ARBA" id="ARBA00023123"/>
    </source>
</evidence>
<evidence type="ECO:0000256" key="1">
    <source>
        <dbReference type="ARBA" id="ARBA00022741"/>
    </source>
</evidence>
<accession>A0ABQ7X344</accession>
<dbReference type="Gene3D" id="3.40.850.10">
    <property type="entry name" value="Kinesin motor domain"/>
    <property type="match status" value="1"/>
</dbReference>
<dbReference type="InterPro" id="IPR036961">
    <property type="entry name" value="Kinesin_motor_dom_sf"/>
</dbReference>
<dbReference type="PRINTS" id="PR00193">
    <property type="entry name" value="MYOSINHEAVY"/>
</dbReference>
<evidence type="ECO:0000256" key="5">
    <source>
        <dbReference type="ARBA" id="ARBA00023203"/>
    </source>
</evidence>
<comment type="caution">
    <text evidence="9">The sequence shown here is derived from an EMBL/GenBank/DDBJ whole genome shotgun (WGS) entry which is preliminary data.</text>
</comment>
<evidence type="ECO:0000259" key="8">
    <source>
        <dbReference type="PROSITE" id="PS51456"/>
    </source>
</evidence>
<dbReference type="PROSITE" id="PS51456">
    <property type="entry name" value="MYOSIN_MOTOR"/>
    <property type="match status" value="1"/>
</dbReference>
<evidence type="ECO:0000256" key="2">
    <source>
        <dbReference type="ARBA" id="ARBA00022840"/>
    </source>
</evidence>
<feature type="binding site" evidence="6">
    <location>
        <begin position="185"/>
        <end position="192"/>
    </location>
    <ligand>
        <name>ATP</name>
        <dbReference type="ChEBI" id="CHEBI:30616"/>
    </ligand>
</feature>
<dbReference type="PANTHER" id="PTHR13140:SF849">
    <property type="entry name" value="MYOSIN-3"/>
    <property type="match status" value="1"/>
</dbReference>
<evidence type="ECO:0000313" key="10">
    <source>
        <dbReference type="Proteomes" id="UP000824890"/>
    </source>
</evidence>
<dbReference type="EMBL" id="JAGKQM010002076">
    <property type="protein sequence ID" value="KAH0850360.1"/>
    <property type="molecule type" value="Genomic_DNA"/>
</dbReference>
<keyword evidence="2 6" id="KW-0067">ATP-binding</keyword>
<dbReference type="Pfam" id="PF00063">
    <property type="entry name" value="Myosin_head"/>
    <property type="match status" value="1"/>
</dbReference>
<evidence type="ECO:0000256" key="6">
    <source>
        <dbReference type="PROSITE-ProRule" id="PRU00782"/>
    </source>
</evidence>
<protein>
    <recommendedName>
        <fullName evidence="8">Myosin motor domain-containing protein</fullName>
    </recommendedName>
</protein>
<keyword evidence="4 6" id="KW-0505">Motor protein</keyword>
<keyword evidence="3 6" id="KW-0518">Myosin</keyword>
<keyword evidence="10" id="KW-1185">Reference proteome</keyword>